<dbReference type="RefSeq" id="WP_281879306.1">
    <property type="nucleotide sequence ID" value="NZ_AP026978.1"/>
</dbReference>
<feature type="compositionally biased region" description="Low complexity" evidence="3">
    <location>
        <begin position="23"/>
        <end position="47"/>
    </location>
</feature>
<evidence type="ECO:0000313" key="5">
    <source>
        <dbReference type="Proteomes" id="UP001317870"/>
    </source>
</evidence>
<evidence type="ECO:0000256" key="3">
    <source>
        <dbReference type="SAM" id="MobiDB-lite"/>
    </source>
</evidence>
<evidence type="ECO:0000256" key="2">
    <source>
        <dbReference type="ARBA" id="ARBA00023136"/>
    </source>
</evidence>
<dbReference type="PANTHER" id="PTHR37042:SF4">
    <property type="entry name" value="OUTER MEMBRANE PROTEIN RV1973"/>
    <property type="match status" value="1"/>
</dbReference>
<comment type="subcellular location">
    <subcellularLocation>
        <location evidence="1">Membrane</location>
    </subcellularLocation>
</comment>
<protein>
    <recommendedName>
        <fullName evidence="6">Mce-associated membrane protein</fullName>
    </recommendedName>
</protein>
<accession>A0ABM8CW32</accession>
<organism evidence="4 5">
    <name type="scientific">Nocardia sputorum</name>
    <dbReference type="NCBI Taxonomy" id="2984338"/>
    <lineage>
        <taxon>Bacteria</taxon>
        <taxon>Bacillati</taxon>
        <taxon>Actinomycetota</taxon>
        <taxon>Actinomycetes</taxon>
        <taxon>Mycobacteriales</taxon>
        <taxon>Nocardiaceae</taxon>
        <taxon>Nocardia</taxon>
    </lineage>
</organism>
<keyword evidence="2" id="KW-0472">Membrane</keyword>
<sequence>MKSEDVDPAVETDSPATRPEEQAVPVAAGSGGTAAADGGADPGVTAGSEPAQTPGRWERLRRLPIGRPGPIVQRSAAAVLVGVSVASAGYWYVQNDNSKDLLAAHEDARAAACRYAPILANYDSKNLDAYFAAVGDGATGDWKKQFESTSTELRAVLGEGQVTSATRDVQCAVRAGDEHSAEAIVVIGQTITSLGTKGKPAPGQLSMVMRLEKVGDRWLVNKVNSPLTLPAQP</sequence>
<feature type="compositionally biased region" description="Acidic residues" evidence="3">
    <location>
        <begin position="1"/>
        <end position="10"/>
    </location>
</feature>
<dbReference type="EMBL" id="AP026978">
    <property type="protein sequence ID" value="BDT99184.1"/>
    <property type="molecule type" value="Genomic_DNA"/>
</dbReference>
<evidence type="ECO:0000313" key="4">
    <source>
        <dbReference type="EMBL" id="BDT99184.1"/>
    </source>
</evidence>
<evidence type="ECO:0000256" key="1">
    <source>
        <dbReference type="ARBA" id="ARBA00004370"/>
    </source>
</evidence>
<evidence type="ECO:0008006" key="6">
    <source>
        <dbReference type="Google" id="ProtNLM"/>
    </source>
</evidence>
<gene>
    <name evidence="4" type="ORF">IFM12276_22130</name>
</gene>
<reference evidence="4 5" key="1">
    <citation type="submission" date="2022-11" db="EMBL/GenBank/DDBJ databases">
        <title>Genome Sequencing of Nocardia sp. ON39_IFM12276 and assembly.</title>
        <authorList>
            <person name="Shimojima M."/>
            <person name="Toyokawa M."/>
            <person name="Uesaka K."/>
        </authorList>
    </citation>
    <scope>NUCLEOTIDE SEQUENCE [LARGE SCALE GENOMIC DNA]</scope>
    <source>
        <strain evidence="4 5">IFM 12276</strain>
    </source>
</reference>
<feature type="region of interest" description="Disordered" evidence="3">
    <location>
        <begin position="1"/>
        <end position="54"/>
    </location>
</feature>
<name>A0ABM8CW32_9NOCA</name>
<proteinExistence type="predicted"/>
<dbReference type="Proteomes" id="UP001317870">
    <property type="component" value="Chromosome"/>
</dbReference>
<dbReference type="PANTHER" id="PTHR37042">
    <property type="entry name" value="OUTER MEMBRANE PROTEIN RV1973"/>
    <property type="match status" value="1"/>
</dbReference>
<keyword evidence="5" id="KW-1185">Reference proteome</keyword>